<sequence length="237" mass="26732">MCFGLFSHRCWEYNHDLSVIFPRNETHYNAAHYIGHFLRSIYRAPTITDVRVSSILYCHTRGPSGYPFLVVSLTHTSLRSHPIVLLLQGRDGPPFVPPDWDGDLGPHYIPKAHSTFTVRGYGQGVRELVGTRPYDVCHTMNCGLCCDAKIEDVLALAELWTEVNGGRAVYPATLFLAIGTLFRVKVTSSTKRRTRKFSLPSEIAGEAKNAVVAAFPARRQRMAERINLRTFGQRARR</sequence>
<reference evidence="1" key="1">
    <citation type="submission" date="2023-03" db="EMBL/GenBank/DDBJ databases">
        <title>Massive genome expansion in bonnet fungi (Mycena s.s.) driven by repeated elements and novel gene families across ecological guilds.</title>
        <authorList>
            <consortium name="Lawrence Berkeley National Laboratory"/>
            <person name="Harder C.B."/>
            <person name="Miyauchi S."/>
            <person name="Viragh M."/>
            <person name="Kuo A."/>
            <person name="Thoen E."/>
            <person name="Andreopoulos B."/>
            <person name="Lu D."/>
            <person name="Skrede I."/>
            <person name="Drula E."/>
            <person name="Henrissat B."/>
            <person name="Morin E."/>
            <person name="Kohler A."/>
            <person name="Barry K."/>
            <person name="LaButti K."/>
            <person name="Morin E."/>
            <person name="Salamov A."/>
            <person name="Lipzen A."/>
            <person name="Mereny Z."/>
            <person name="Hegedus B."/>
            <person name="Baldrian P."/>
            <person name="Stursova M."/>
            <person name="Weitz H."/>
            <person name="Taylor A."/>
            <person name="Grigoriev I.V."/>
            <person name="Nagy L.G."/>
            <person name="Martin F."/>
            <person name="Kauserud H."/>
        </authorList>
    </citation>
    <scope>NUCLEOTIDE SEQUENCE</scope>
    <source>
        <strain evidence="1">CBHHK182m</strain>
    </source>
</reference>
<dbReference type="Proteomes" id="UP001215598">
    <property type="component" value="Unassembled WGS sequence"/>
</dbReference>
<name>A0AAD7HES5_9AGAR</name>
<evidence type="ECO:0000313" key="2">
    <source>
        <dbReference type="Proteomes" id="UP001215598"/>
    </source>
</evidence>
<accession>A0AAD7HES5</accession>
<evidence type="ECO:0000313" key="1">
    <source>
        <dbReference type="EMBL" id="KAJ7718552.1"/>
    </source>
</evidence>
<comment type="caution">
    <text evidence="1">The sequence shown here is derived from an EMBL/GenBank/DDBJ whole genome shotgun (WGS) entry which is preliminary data.</text>
</comment>
<gene>
    <name evidence="1" type="ORF">B0H16DRAFT_1797310</name>
</gene>
<protein>
    <submittedName>
        <fullName evidence="1">Uncharacterized protein</fullName>
    </submittedName>
</protein>
<organism evidence="1 2">
    <name type="scientific">Mycena metata</name>
    <dbReference type="NCBI Taxonomy" id="1033252"/>
    <lineage>
        <taxon>Eukaryota</taxon>
        <taxon>Fungi</taxon>
        <taxon>Dikarya</taxon>
        <taxon>Basidiomycota</taxon>
        <taxon>Agaricomycotina</taxon>
        <taxon>Agaricomycetes</taxon>
        <taxon>Agaricomycetidae</taxon>
        <taxon>Agaricales</taxon>
        <taxon>Marasmiineae</taxon>
        <taxon>Mycenaceae</taxon>
        <taxon>Mycena</taxon>
    </lineage>
</organism>
<dbReference type="EMBL" id="JARKIB010000264">
    <property type="protein sequence ID" value="KAJ7718552.1"/>
    <property type="molecule type" value="Genomic_DNA"/>
</dbReference>
<dbReference type="AlphaFoldDB" id="A0AAD7HES5"/>
<proteinExistence type="predicted"/>
<keyword evidence="2" id="KW-1185">Reference proteome</keyword>